<organism evidence="1 2">
    <name type="scientific">Mucilaginibacter gotjawali</name>
    <dbReference type="NCBI Taxonomy" id="1550579"/>
    <lineage>
        <taxon>Bacteria</taxon>
        <taxon>Pseudomonadati</taxon>
        <taxon>Bacteroidota</taxon>
        <taxon>Sphingobacteriia</taxon>
        <taxon>Sphingobacteriales</taxon>
        <taxon>Sphingobacteriaceae</taxon>
        <taxon>Mucilaginibacter</taxon>
    </lineage>
</organism>
<dbReference type="EMBL" id="AP017313">
    <property type="protein sequence ID" value="BAU55962.1"/>
    <property type="molecule type" value="Genomic_DNA"/>
</dbReference>
<evidence type="ECO:0000313" key="2">
    <source>
        <dbReference type="Proteomes" id="UP000218263"/>
    </source>
</evidence>
<dbReference type="RefSeq" id="WP_096354482.1">
    <property type="nucleotide sequence ID" value="NZ_AP017313.1"/>
</dbReference>
<proteinExistence type="predicted"/>
<protein>
    <submittedName>
        <fullName evidence="1">Uncharacterized protein</fullName>
    </submittedName>
</protein>
<sequence length="350" mass="38780">MNLADYLSELLGQQDEVSVPGLGYFVRLRIKAYYSDSEGRFYPPHHQVKFVPEIKEDDTFAQYVADNKNISLASSKYFVEKFISKLKEDAARGKYLFADLGSFFTEQGQLVFKPNDRIPADPAFYGYPPVDIPKIGTPVPVDAKKPVVNQTQSVTAPQAPATAVSTAYVKPVPQPQYYEEDVEPKKTISVWLIVLIAVAVLALAVFGFYKFYPSAFDKVKEAFNKVTGKTAMVAPAAKPVVKPDTAKKTVALTDTNKKKTAAPIDTVKPSRFEAVADKVIHLGKANERVKYLKSMGLNAYIITDAPGPLIKVSVGSFKTYHEADSLINALLITGRINKNWRHQPLEVKTQ</sequence>
<dbReference type="AlphaFoldDB" id="A0A110B4F5"/>
<dbReference type="OrthoDB" id="653949at2"/>
<accession>A0A110B4F5</accession>
<keyword evidence="2" id="KW-1185">Reference proteome</keyword>
<dbReference type="InterPro" id="IPR040495">
    <property type="entry name" value="HU-CCDC81_bac_1"/>
</dbReference>
<gene>
    <name evidence="1" type="ORF">MgSA37_04154</name>
</gene>
<dbReference type="KEGG" id="mgot:MgSA37_04154"/>
<reference evidence="1 2" key="1">
    <citation type="submission" date="2015-12" db="EMBL/GenBank/DDBJ databases">
        <title>Genome sequence of Mucilaginibacter gotjawali.</title>
        <authorList>
            <person name="Lee J.S."/>
            <person name="Lee K.C."/>
            <person name="Kim K.K."/>
            <person name="Lee B.W."/>
        </authorList>
    </citation>
    <scope>NUCLEOTIDE SEQUENCE [LARGE SCALE GENOMIC DNA]</scope>
    <source>
        <strain evidence="1 2">SA3-7</strain>
    </source>
</reference>
<dbReference type="Proteomes" id="UP000218263">
    <property type="component" value="Chromosome"/>
</dbReference>
<evidence type="ECO:0000313" key="1">
    <source>
        <dbReference type="EMBL" id="BAU55962.1"/>
    </source>
</evidence>
<dbReference type="Pfam" id="PF18174">
    <property type="entry name" value="HU-CCDC81_bac_1"/>
    <property type="match status" value="1"/>
</dbReference>
<name>A0A110B4F5_9SPHI</name>